<dbReference type="InterPro" id="IPR000571">
    <property type="entry name" value="Znf_CCCH"/>
</dbReference>
<evidence type="ECO:0000256" key="5">
    <source>
        <dbReference type="SAM" id="MobiDB-lite"/>
    </source>
</evidence>
<gene>
    <name evidence="7" type="ORF">Pmar_PMAR019756</name>
</gene>
<accession>C5L8J9</accession>
<sequence>MRGPRQLWIRSLSGPRAPHPAPRDIRPDPNALADAFLGVVEHAINATSQPDPDDFLEKVAKAVAVKPLQHLGDVASLANDISDIDGVGFEAYVAFWIGSSCNMLGEAVLGPEALSLWKERLPPLVCLRIIQKPWWLDLPAVPRLSLQYRFNGIAAKKELFANPSSPFSVGWKTRFFAVSSPSPQTFSTSAVPPSPSEAPAWSNFPDDKRSDLKAVEIATHSLSSERISQSRRRNAIKDAEKAIPAFQGGAFKGSKDTRGFSGFWRQILGRVRRRGWMLGGPEHFFFLAGLLSEDVLEDALGAVSPQTDKEFAEAIEAIRLKLSREFGGSIEVEKLVSHPPSRGAAEEVSQFIARLDEWQVRCRVAGAALADAQLIQAYRVGVHLEVAREASYEYPSVWKDFRLRAITRAIRMEGETAQNGRPPSAEVSTRREVKPAQRQAPSDAHPGSGTKTMDGQKSTAGATCRDFLRGRCSRGGNCRYAHIDRNACRLWAETGKCRFGDQCRFQHGSRAQNKEAGGASNKDKGQLRAVSVDVAPGYGDDVAKESDEAQEGVIQRLYALPEPGSDSDEVFSGPTVTLVLSDGSAPLRGLLDSGAARNYISLRKTSARGWPIEPTTETARLADGTRRSLHGKVELEASVGSRKQKLIFYVIEEAGPGLSAPPCILGVRAMCQLSISLEFFEHRGARCVRVRVGAENKPTQVGSPGKPLTVNEADARGCCGSVSILGEALTVLSSKAHDEEALYRVVSVDAVEQIGGDEDLFEVAPDFLRPRHELTDKWKAVRAAPSYSVRLRRLEKGEVKDCEGQIYAVEATWERCSDETQDTARIFDYSLGLHSRLSHQQQAIFEGEVQKFVDRGWWSEGCSAADSDSTLSPLAESIAFPVVQGQKVRPCVDMRKTNATLPRSSYAGKSCSVILAQLRVAIA</sequence>
<dbReference type="Pfam" id="PF00642">
    <property type="entry name" value="zf-CCCH"/>
    <property type="match status" value="2"/>
</dbReference>
<dbReference type="SUPFAM" id="SSF90229">
    <property type="entry name" value="CCCH zinc finger"/>
    <property type="match status" value="1"/>
</dbReference>
<feature type="domain" description="C3H1-type" evidence="6">
    <location>
        <begin position="487"/>
        <end position="510"/>
    </location>
</feature>
<dbReference type="Gene3D" id="4.10.1000.10">
    <property type="entry name" value="Zinc finger, CCCH-type"/>
    <property type="match status" value="1"/>
</dbReference>
<evidence type="ECO:0000256" key="2">
    <source>
        <dbReference type="ARBA" id="ARBA00022771"/>
    </source>
</evidence>
<dbReference type="InterPro" id="IPR036855">
    <property type="entry name" value="Znf_CCCH_sf"/>
</dbReference>
<feature type="zinc finger region" description="C3H1-type" evidence="4">
    <location>
        <begin position="487"/>
        <end position="510"/>
    </location>
</feature>
<feature type="region of interest" description="Disordered" evidence="5">
    <location>
        <begin position="414"/>
        <end position="460"/>
    </location>
</feature>
<reference evidence="7 8" key="1">
    <citation type="submission" date="2008-07" db="EMBL/GenBank/DDBJ databases">
        <authorList>
            <person name="El-Sayed N."/>
            <person name="Caler E."/>
            <person name="Inman J."/>
            <person name="Amedeo P."/>
            <person name="Hass B."/>
            <person name="Wortman J."/>
        </authorList>
    </citation>
    <scope>NUCLEOTIDE SEQUENCE [LARGE SCALE GENOMIC DNA]</scope>
    <source>
        <strain evidence="8">ATCC 50983 / TXsc</strain>
    </source>
</reference>
<dbReference type="PROSITE" id="PS00141">
    <property type="entry name" value="ASP_PROTEASE"/>
    <property type="match status" value="1"/>
</dbReference>
<dbReference type="GO" id="GO:0008270">
    <property type="term" value="F:zinc ion binding"/>
    <property type="evidence" value="ECO:0007669"/>
    <property type="project" value="UniProtKB-KW"/>
</dbReference>
<dbReference type="AlphaFoldDB" id="C5L8J9"/>
<name>C5L8J9_PERM5</name>
<evidence type="ECO:0000256" key="3">
    <source>
        <dbReference type="ARBA" id="ARBA00022833"/>
    </source>
</evidence>
<evidence type="ECO:0000256" key="1">
    <source>
        <dbReference type="ARBA" id="ARBA00022723"/>
    </source>
</evidence>
<evidence type="ECO:0000256" key="4">
    <source>
        <dbReference type="PROSITE-ProRule" id="PRU00723"/>
    </source>
</evidence>
<evidence type="ECO:0000259" key="6">
    <source>
        <dbReference type="PROSITE" id="PS50103"/>
    </source>
</evidence>
<dbReference type="SMART" id="SM00356">
    <property type="entry name" value="ZnF_C3H1"/>
    <property type="match status" value="2"/>
</dbReference>
<feature type="zinc finger region" description="C3H1-type" evidence="4">
    <location>
        <begin position="458"/>
        <end position="485"/>
    </location>
</feature>
<dbReference type="Gene3D" id="3.30.1370.210">
    <property type="match status" value="1"/>
</dbReference>
<protein>
    <recommendedName>
        <fullName evidence="6">C3H1-type domain-containing protein</fullName>
    </recommendedName>
</protein>
<dbReference type="CDD" id="cd00303">
    <property type="entry name" value="retropepsin_like"/>
    <property type="match status" value="1"/>
</dbReference>
<dbReference type="Proteomes" id="UP000007800">
    <property type="component" value="Unassembled WGS sequence"/>
</dbReference>
<dbReference type="EMBL" id="GG680182">
    <property type="protein sequence ID" value="EER06943.1"/>
    <property type="molecule type" value="Genomic_DNA"/>
</dbReference>
<feature type="compositionally biased region" description="Polar residues" evidence="5">
    <location>
        <begin position="449"/>
        <end position="460"/>
    </location>
</feature>
<organism evidence="8">
    <name type="scientific">Perkinsus marinus (strain ATCC 50983 / TXsc)</name>
    <dbReference type="NCBI Taxonomy" id="423536"/>
    <lineage>
        <taxon>Eukaryota</taxon>
        <taxon>Sar</taxon>
        <taxon>Alveolata</taxon>
        <taxon>Perkinsozoa</taxon>
        <taxon>Perkinsea</taxon>
        <taxon>Perkinsida</taxon>
        <taxon>Perkinsidae</taxon>
        <taxon>Perkinsus</taxon>
    </lineage>
</organism>
<keyword evidence="8" id="KW-1185">Reference proteome</keyword>
<dbReference type="RefSeq" id="XP_002775127.1">
    <property type="nucleotide sequence ID" value="XM_002775081.1"/>
</dbReference>
<dbReference type="GO" id="GO:0004190">
    <property type="term" value="F:aspartic-type endopeptidase activity"/>
    <property type="evidence" value="ECO:0007669"/>
    <property type="project" value="InterPro"/>
</dbReference>
<keyword evidence="2 4" id="KW-0863">Zinc-finger</keyword>
<proteinExistence type="predicted"/>
<dbReference type="GeneID" id="9059143"/>
<dbReference type="PROSITE" id="PS50103">
    <property type="entry name" value="ZF_C3H1"/>
    <property type="match status" value="2"/>
</dbReference>
<evidence type="ECO:0000313" key="7">
    <source>
        <dbReference type="EMBL" id="EER06943.1"/>
    </source>
</evidence>
<keyword evidence="3 4" id="KW-0862">Zinc</keyword>
<evidence type="ECO:0000313" key="8">
    <source>
        <dbReference type="Proteomes" id="UP000007800"/>
    </source>
</evidence>
<dbReference type="InParanoid" id="C5L8J9"/>
<dbReference type="InterPro" id="IPR001969">
    <property type="entry name" value="Aspartic_peptidase_AS"/>
</dbReference>
<dbReference type="Gene3D" id="2.40.70.10">
    <property type="entry name" value="Acid Proteases"/>
    <property type="match status" value="1"/>
</dbReference>
<feature type="domain" description="C3H1-type" evidence="6">
    <location>
        <begin position="458"/>
        <end position="485"/>
    </location>
</feature>
<keyword evidence="1 4" id="KW-0479">Metal-binding</keyword>
<dbReference type="InterPro" id="IPR021109">
    <property type="entry name" value="Peptidase_aspartic_dom_sf"/>
</dbReference>
<dbReference type="OrthoDB" id="484875at2759"/>
<dbReference type="GO" id="GO:0006508">
    <property type="term" value="P:proteolysis"/>
    <property type="evidence" value="ECO:0007669"/>
    <property type="project" value="InterPro"/>
</dbReference>